<evidence type="ECO:0000259" key="4">
    <source>
        <dbReference type="Pfam" id="PF18962"/>
    </source>
</evidence>
<protein>
    <submittedName>
        <fullName evidence="5">Uncharacterized protein</fullName>
    </submittedName>
</protein>
<dbReference type="PATRIC" id="fig|746697.3.peg.2926"/>
<dbReference type="InterPro" id="IPR051200">
    <property type="entry name" value="Host-pathogen_enzymatic-act"/>
</dbReference>
<evidence type="ECO:0000313" key="6">
    <source>
        <dbReference type="Proteomes" id="UP000006049"/>
    </source>
</evidence>
<dbReference type="AlphaFoldDB" id="I3YZA0"/>
<dbReference type="SUPFAM" id="SSF75011">
    <property type="entry name" value="3-carboxy-cis,cis-mucoante lactonizing enzyme"/>
    <property type="match status" value="1"/>
</dbReference>
<feature type="domain" description="Secretion system C-terminal sorting" evidence="4">
    <location>
        <begin position="276"/>
        <end position="336"/>
    </location>
</feature>
<organism evidence="5 6">
    <name type="scientific">Aequorivita sublithincola (strain DSM 14238 / LMG 21431 / ACAM 643 / 9-3)</name>
    <dbReference type="NCBI Taxonomy" id="746697"/>
    <lineage>
        <taxon>Bacteria</taxon>
        <taxon>Pseudomonadati</taxon>
        <taxon>Bacteroidota</taxon>
        <taxon>Flavobacteriia</taxon>
        <taxon>Flavobacteriales</taxon>
        <taxon>Flavobacteriaceae</taxon>
        <taxon>Aequorivita</taxon>
    </lineage>
</organism>
<reference evidence="5 6" key="1">
    <citation type="submission" date="2012-06" db="EMBL/GenBank/DDBJ databases">
        <title>The complete genome of Aequorivita sublithincola DSM 14238.</title>
        <authorList>
            <consortium name="US DOE Joint Genome Institute (JGI-PGF)"/>
            <person name="Lucas S."/>
            <person name="Copeland A."/>
            <person name="Lapidus A."/>
            <person name="Goodwin L."/>
            <person name="Pitluck S."/>
            <person name="Peters L."/>
            <person name="Munk A.C.C."/>
            <person name="Kyrpides N."/>
            <person name="Mavromatis K."/>
            <person name="Pagani I."/>
            <person name="Ivanova N."/>
            <person name="Ovchinnikova G."/>
            <person name="Zeytun A."/>
            <person name="Detter J.C."/>
            <person name="Han C."/>
            <person name="Land M."/>
            <person name="Hauser L."/>
            <person name="Markowitz V."/>
            <person name="Cheng J.-F."/>
            <person name="Hugenholtz P."/>
            <person name="Woyke T."/>
            <person name="Wu D."/>
            <person name="Tindall B."/>
            <person name="Faehnrich R."/>
            <person name="Brambilla E."/>
            <person name="Klenk H.-P."/>
            <person name="Eisen J.A."/>
        </authorList>
    </citation>
    <scope>NUCLEOTIDE SEQUENCE [LARGE SCALE GENOMIC DNA]</scope>
    <source>
        <strain evidence="6">DSM 14238 / LMG 21431 / ACAM 643 / 9-3</strain>
    </source>
</reference>
<feature type="domain" description="Prolow-density lipoprotein receptor-related protein 1-like beta-propeller" evidence="3">
    <location>
        <begin position="30"/>
        <end position="258"/>
    </location>
</feature>
<gene>
    <name evidence="5" type="ordered locus">Aeqsu_2877</name>
</gene>
<dbReference type="Gene3D" id="2.130.10.10">
    <property type="entry name" value="YVTN repeat-like/Quinoprotein amine dehydrogenase"/>
    <property type="match status" value="1"/>
</dbReference>
<dbReference type="PANTHER" id="PTHR47197">
    <property type="entry name" value="PROTEIN NIRF"/>
    <property type="match status" value="1"/>
</dbReference>
<keyword evidence="1 2" id="KW-0732">Signal</keyword>
<dbReference type="InterPro" id="IPR026444">
    <property type="entry name" value="Secre_tail"/>
</dbReference>
<sequence length="342" mass="37648">MKTVVTSLVALLFFGLLSAQVTQIASGLNEPHRLIVYNNYVYFTDANSVQRVDYNNPTAPELVVDGLNNPSGMVLNGNDLYIADFNGGRIVKIDITLSNPTIENLITGLNTPNGIAISGNYLYYSDNNSDIIAKVDITNSNPTAEIVIQNVGRPAGIDIRGDFLYFAIPFTKRIQKIDITITNPTPTLVVGNIVYPLGIKFRGDELYIANRNGNSIVRYNVVTDTRSDALTNLNQPLDVAMNSDTLFFVNSGDNSIYKAEGVLGLGQSDFEIAMKLYPNPTKSFLSVTNLLEETSYVIYNTNGEQVATGNYKPDDYIFVENLSSGIYLLKLITGKTFKFIKN</sequence>
<dbReference type="InterPro" id="IPR032485">
    <property type="entry name" value="LRP1-like_beta_prop"/>
</dbReference>
<dbReference type="Pfam" id="PF18962">
    <property type="entry name" value="Por_Secre_tail"/>
    <property type="match status" value="1"/>
</dbReference>
<evidence type="ECO:0000256" key="1">
    <source>
        <dbReference type="ARBA" id="ARBA00022729"/>
    </source>
</evidence>
<dbReference type="Gene3D" id="2.120.10.30">
    <property type="entry name" value="TolB, C-terminal domain"/>
    <property type="match status" value="1"/>
</dbReference>
<accession>I3YZA0</accession>
<feature type="chain" id="PRO_5003683877" evidence="2">
    <location>
        <begin position="20"/>
        <end position="342"/>
    </location>
</feature>
<dbReference type="STRING" id="746697.Aeqsu_2877"/>
<dbReference type="PANTHER" id="PTHR47197:SF3">
    <property type="entry name" value="DIHYDRO-HEME D1 DEHYDROGENASE"/>
    <property type="match status" value="1"/>
</dbReference>
<dbReference type="NCBIfam" id="TIGR04183">
    <property type="entry name" value="Por_Secre_tail"/>
    <property type="match status" value="1"/>
</dbReference>
<dbReference type="Proteomes" id="UP000006049">
    <property type="component" value="Chromosome"/>
</dbReference>
<dbReference type="InterPro" id="IPR000033">
    <property type="entry name" value="LDLR_classB_rpt"/>
</dbReference>
<dbReference type="RefSeq" id="WP_014783567.1">
    <property type="nucleotide sequence ID" value="NC_018013.1"/>
</dbReference>
<dbReference type="Pfam" id="PF16472">
    <property type="entry name" value="DUF5050"/>
    <property type="match status" value="1"/>
</dbReference>
<dbReference type="OrthoDB" id="977776at2"/>
<dbReference type="HOGENOM" id="CLU_793923_0_0_10"/>
<dbReference type="SMART" id="SM00135">
    <property type="entry name" value="LY"/>
    <property type="match status" value="5"/>
</dbReference>
<name>I3YZA0_AEQSU</name>
<dbReference type="InterPro" id="IPR011042">
    <property type="entry name" value="6-blade_b-propeller_TolB-like"/>
</dbReference>
<dbReference type="EMBL" id="CP003280">
    <property type="protein sequence ID" value="AFL82318.1"/>
    <property type="molecule type" value="Genomic_DNA"/>
</dbReference>
<dbReference type="KEGG" id="asl:Aeqsu_2877"/>
<keyword evidence="6" id="KW-1185">Reference proteome</keyword>
<evidence type="ECO:0000313" key="5">
    <source>
        <dbReference type="EMBL" id="AFL82318.1"/>
    </source>
</evidence>
<proteinExistence type="predicted"/>
<evidence type="ECO:0000259" key="3">
    <source>
        <dbReference type="Pfam" id="PF16472"/>
    </source>
</evidence>
<dbReference type="eggNOG" id="COG3391">
    <property type="taxonomic scope" value="Bacteria"/>
</dbReference>
<feature type="signal peptide" evidence="2">
    <location>
        <begin position="1"/>
        <end position="19"/>
    </location>
</feature>
<evidence type="ECO:0000256" key="2">
    <source>
        <dbReference type="SAM" id="SignalP"/>
    </source>
</evidence>
<dbReference type="InterPro" id="IPR015943">
    <property type="entry name" value="WD40/YVTN_repeat-like_dom_sf"/>
</dbReference>